<accession>A0A517R3G1</accession>
<proteinExistence type="predicted"/>
<keyword evidence="5" id="KW-1185">Reference proteome</keyword>
<dbReference type="RefSeq" id="WP_145364529.1">
    <property type="nucleotide sequence ID" value="NZ_CP036268.1"/>
</dbReference>
<dbReference type="PROSITE" id="PS50297">
    <property type="entry name" value="ANK_REP_REGION"/>
    <property type="match status" value="1"/>
</dbReference>
<dbReference type="GO" id="GO:0085020">
    <property type="term" value="P:protein K6-linked ubiquitination"/>
    <property type="evidence" value="ECO:0007669"/>
    <property type="project" value="TreeGrafter"/>
</dbReference>
<sequence length="215" mass="23253">MAKIAQVLIQIAQSVEPNGGFFGYFDLVDALEASPAALERFKSALSSASADELDGIYEVDEQYGWIVMGAADAMDLLPDDPRLFLSKADAAALPDDKIIGALVSACIVNDVETVSRLATRVDVNSLDHHKQTALGYAVGNNHAECVRILLSNGANPNRVQNWGNTAMHDCAMSVSSKEIFQMLQTAGGDVSIKNDEGQSVLDLLKQNRRQHWIAH</sequence>
<keyword evidence="1" id="KW-0677">Repeat</keyword>
<feature type="repeat" description="ANK" evidence="3">
    <location>
        <begin position="129"/>
        <end position="161"/>
    </location>
</feature>
<dbReference type="Gene3D" id="1.25.40.20">
    <property type="entry name" value="Ankyrin repeat-containing domain"/>
    <property type="match status" value="1"/>
</dbReference>
<dbReference type="PANTHER" id="PTHR24171:SF8">
    <property type="entry name" value="BRCA1-ASSOCIATED RING DOMAIN PROTEIN 1"/>
    <property type="match status" value="1"/>
</dbReference>
<keyword evidence="2 3" id="KW-0040">ANK repeat</keyword>
<dbReference type="Pfam" id="PF12796">
    <property type="entry name" value="Ank_2"/>
    <property type="match status" value="1"/>
</dbReference>
<gene>
    <name evidence="4" type="ORF">Pan189_28150</name>
</gene>
<dbReference type="EMBL" id="CP036268">
    <property type="protein sequence ID" value="QDT38421.1"/>
    <property type="molecule type" value="Genomic_DNA"/>
</dbReference>
<dbReference type="PANTHER" id="PTHR24171">
    <property type="entry name" value="ANKYRIN REPEAT DOMAIN-CONTAINING PROTEIN 39-RELATED"/>
    <property type="match status" value="1"/>
</dbReference>
<dbReference type="SMART" id="SM00248">
    <property type="entry name" value="ANK"/>
    <property type="match status" value="2"/>
</dbReference>
<name>A0A517R3G1_9PLAN</name>
<dbReference type="OrthoDB" id="275927at2"/>
<dbReference type="KEGG" id="svp:Pan189_28150"/>
<dbReference type="Proteomes" id="UP000317318">
    <property type="component" value="Chromosome"/>
</dbReference>
<dbReference type="AlphaFoldDB" id="A0A517R3G1"/>
<dbReference type="InterPro" id="IPR002110">
    <property type="entry name" value="Ankyrin_rpt"/>
</dbReference>
<organism evidence="4 5">
    <name type="scientific">Stratiformator vulcanicus</name>
    <dbReference type="NCBI Taxonomy" id="2527980"/>
    <lineage>
        <taxon>Bacteria</taxon>
        <taxon>Pseudomonadati</taxon>
        <taxon>Planctomycetota</taxon>
        <taxon>Planctomycetia</taxon>
        <taxon>Planctomycetales</taxon>
        <taxon>Planctomycetaceae</taxon>
        <taxon>Stratiformator</taxon>
    </lineage>
</organism>
<reference evidence="4 5" key="1">
    <citation type="submission" date="2019-02" db="EMBL/GenBank/DDBJ databases">
        <title>Deep-cultivation of Planctomycetes and their phenomic and genomic characterization uncovers novel biology.</title>
        <authorList>
            <person name="Wiegand S."/>
            <person name="Jogler M."/>
            <person name="Boedeker C."/>
            <person name="Pinto D."/>
            <person name="Vollmers J."/>
            <person name="Rivas-Marin E."/>
            <person name="Kohn T."/>
            <person name="Peeters S.H."/>
            <person name="Heuer A."/>
            <person name="Rast P."/>
            <person name="Oberbeckmann S."/>
            <person name="Bunk B."/>
            <person name="Jeske O."/>
            <person name="Meyerdierks A."/>
            <person name="Storesund J.E."/>
            <person name="Kallscheuer N."/>
            <person name="Luecker S."/>
            <person name="Lage O.M."/>
            <person name="Pohl T."/>
            <person name="Merkel B.J."/>
            <person name="Hornburger P."/>
            <person name="Mueller R.-W."/>
            <person name="Bruemmer F."/>
            <person name="Labrenz M."/>
            <person name="Spormann A.M."/>
            <person name="Op den Camp H."/>
            <person name="Overmann J."/>
            <person name="Amann R."/>
            <person name="Jetten M.S.M."/>
            <person name="Mascher T."/>
            <person name="Medema M.H."/>
            <person name="Devos D.P."/>
            <person name="Kaster A.-K."/>
            <person name="Ovreas L."/>
            <person name="Rohde M."/>
            <person name="Galperin M.Y."/>
            <person name="Jogler C."/>
        </authorList>
    </citation>
    <scope>NUCLEOTIDE SEQUENCE [LARGE SCALE GENOMIC DNA]</scope>
    <source>
        <strain evidence="4 5">Pan189</strain>
    </source>
</reference>
<dbReference type="SUPFAM" id="SSF48403">
    <property type="entry name" value="Ankyrin repeat"/>
    <property type="match status" value="1"/>
</dbReference>
<dbReference type="GO" id="GO:0004842">
    <property type="term" value="F:ubiquitin-protein transferase activity"/>
    <property type="evidence" value="ECO:0007669"/>
    <property type="project" value="TreeGrafter"/>
</dbReference>
<dbReference type="InterPro" id="IPR036770">
    <property type="entry name" value="Ankyrin_rpt-contain_sf"/>
</dbReference>
<evidence type="ECO:0000256" key="3">
    <source>
        <dbReference type="PROSITE-ProRule" id="PRU00023"/>
    </source>
</evidence>
<evidence type="ECO:0000256" key="2">
    <source>
        <dbReference type="ARBA" id="ARBA00023043"/>
    </source>
</evidence>
<protein>
    <submittedName>
        <fullName evidence="4">Ankyrin repeats (3 copies)</fullName>
    </submittedName>
</protein>
<evidence type="ECO:0000256" key="1">
    <source>
        <dbReference type="ARBA" id="ARBA00022737"/>
    </source>
</evidence>
<evidence type="ECO:0000313" key="5">
    <source>
        <dbReference type="Proteomes" id="UP000317318"/>
    </source>
</evidence>
<dbReference type="PROSITE" id="PS50088">
    <property type="entry name" value="ANK_REPEAT"/>
    <property type="match status" value="1"/>
</dbReference>
<evidence type="ECO:0000313" key="4">
    <source>
        <dbReference type="EMBL" id="QDT38421.1"/>
    </source>
</evidence>